<dbReference type="Proteomes" id="UP000596742">
    <property type="component" value="Unassembled WGS sequence"/>
</dbReference>
<evidence type="ECO:0000313" key="3">
    <source>
        <dbReference type="Proteomes" id="UP000596742"/>
    </source>
</evidence>
<evidence type="ECO:0000256" key="1">
    <source>
        <dbReference type="SAM" id="MobiDB-lite"/>
    </source>
</evidence>
<name>A0A8B6GVQ4_MYTGA</name>
<dbReference type="EMBL" id="UYJE01009095">
    <property type="protein sequence ID" value="VDI69859.1"/>
    <property type="molecule type" value="Genomic_DNA"/>
</dbReference>
<comment type="caution">
    <text evidence="2">The sequence shown here is derived from an EMBL/GenBank/DDBJ whole genome shotgun (WGS) entry which is preliminary data.</text>
</comment>
<sequence length="425" mass="46920">MEAGWISWHCTVLSSVCEARGPGLERHILAEHVAEVFRDLGVSDPGLARVRLASLSTLFRAHGEADVGYPIHWVISQLETVGLTPEDLSAECGAMVAVCQLAQWEVPSTFTLSPLNPPAVLMHWRAHTRKSATEICLPTSQTNEQTPSSTVRGSTAIGSIARGTTAKGSRAGGSKTAMGRNADRRTRGATTPDWKQQPINRKRVTTDLESLLPHTDILSIPNEAFIPNKTDHDNLFSDFQILIQRALVTFIPELKDFRDLVTFHIGHQYSKTSEKKSDICFESAPFPLNSFEEAIGLFKNPPVVVAINSITNLQDHHQRISIRGEITRNDTEFQETAEGLYPQQNAQIQASIPMTDNSTQTDHIIIPQELLGSNASSQLTTVEEDGLSDSCDPEWVPSDGEEEIEGVIDINEQKNEAKEKKVYCF</sequence>
<dbReference type="AlphaFoldDB" id="A0A8B6GVQ4"/>
<keyword evidence="3" id="KW-1185">Reference proteome</keyword>
<gene>
    <name evidence="2" type="ORF">MGAL_10B048900</name>
</gene>
<proteinExistence type="predicted"/>
<organism evidence="2 3">
    <name type="scientific">Mytilus galloprovincialis</name>
    <name type="common">Mediterranean mussel</name>
    <dbReference type="NCBI Taxonomy" id="29158"/>
    <lineage>
        <taxon>Eukaryota</taxon>
        <taxon>Metazoa</taxon>
        <taxon>Spiralia</taxon>
        <taxon>Lophotrochozoa</taxon>
        <taxon>Mollusca</taxon>
        <taxon>Bivalvia</taxon>
        <taxon>Autobranchia</taxon>
        <taxon>Pteriomorphia</taxon>
        <taxon>Mytilida</taxon>
        <taxon>Mytiloidea</taxon>
        <taxon>Mytilidae</taxon>
        <taxon>Mytilinae</taxon>
        <taxon>Mytilus</taxon>
    </lineage>
</organism>
<evidence type="ECO:0000313" key="2">
    <source>
        <dbReference type="EMBL" id="VDI69859.1"/>
    </source>
</evidence>
<protein>
    <submittedName>
        <fullName evidence="2">Uncharacterized protein</fullName>
    </submittedName>
</protein>
<dbReference type="OrthoDB" id="6195571at2759"/>
<reference evidence="2" key="1">
    <citation type="submission" date="2018-11" db="EMBL/GenBank/DDBJ databases">
        <authorList>
            <person name="Alioto T."/>
            <person name="Alioto T."/>
        </authorList>
    </citation>
    <scope>NUCLEOTIDE SEQUENCE</scope>
</reference>
<feature type="region of interest" description="Disordered" evidence="1">
    <location>
        <begin position="164"/>
        <end position="194"/>
    </location>
</feature>
<accession>A0A8B6GVQ4</accession>